<name>B4S7E7_PROA2</name>
<dbReference type="eggNOG" id="ENOG50346JH">
    <property type="taxonomic scope" value="Bacteria"/>
</dbReference>
<evidence type="ECO:0000313" key="2">
    <source>
        <dbReference type="Proteomes" id="UP000002725"/>
    </source>
</evidence>
<dbReference type="InterPro" id="IPR016167">
    <property type="entry name" value="FAD-bd_PCMH_sub1"/>
</dbReference>
<dbReference type="KEGG" id="paa:Paes_0941"/>
<dbReference type="Proteomes" id="UP000002725">
    <property type="component" value="Chromosome"/>
</dbReference>
<dbReference type="STRING" id="290512.Paes_0941"/>
<dbReference type="AlphaFoldDB" id="B4S7E7"/>
<dbReference type="InterPro" id="IPR036318">
    <property type="entry name" value="FAD-bd_PCMH-like_sf"/>
</dbReference>
<organism evidence="1 2">
    <name type="scientific">Prosthecochloris aestuarii (strain DSM 271 / SK 413)</name>
    <dbReference type="NCBI Taxonomy" id="290512"/>
    <lineage>
        <taxon>Bacteria</taxon>
        <taxon>Pseudomonadati</taxon>
        <taxon>Chlorobiota</taxon>
        <taxon>Chlorobiia</taxon>
        <taxon>Chlorobiales</taxon>
        <taxon>Chlorobiaceae</taxon>
        <taxon>Prosthecochloris</taxon>
    </lineage>
</organism>
<dbReference type="HOGENOM" id="CLU_2480585_0_0_10"/>
<proteinExistence type="predicted"/>
<dbReference type="GO" id="GO:0050660">
    <property type="term" value="F:flavin adenine dinucleotide binding"/>
    <property type="evidence" value="ECO:0007669"/>
    <property type="project" value="InterPro"/>
</dbReference>
<protein>
    <submittedName>
        <fullName evidence="1">Uncharacterized protein</fullName>
    </submittedName>
</protein>
<dbReference type="Gene3D" id="3.30.43.10">
    <property type="entry name" value="Uridine Diphospho-n-acetylenolpyruvylglucosamine Reductase, domain 2"/>
    <property type="match status" value="1"/>
</dbReference>
<evidence type="ECO:0000313" key="1">
    <source>
        <dbReference type="EMBL" id="ACF45984.1"/>
    </source>
</evidence>
<dbReference type="EMBL" id="CP001108">
    <property type="protein sequence ID" value="ACF45984.1"/>
    <property type="molecule type" value="Genomic_DNA"/>
</dbReference>
<gene>
    <name evidence="1" type="ordered locus">Paes_0941</name>
</gene>
<dbReference type="RefSeq" id="WP_012505521.1">
    <property type="nucleotide sequence ID" value="NC_011059.1"/>
</dbReference>
<sequence length="83" mass="9484">MLSFEELRGAMKGEIFIHQNLAEHDVKKVDAVADVVIRPSGKKELKTVLKILHQSRFPHVVIDRKGRVVFPDKRYHGAVIVLE</sequence>
<reference evidence="1" key="1">
    <citation type="submission" date="2008-06" db="EMBL/GenBank/DDBJ databases">
        <title>Complete sequence of chromosome of Prosthecochloris aestuarii DSM 271.</title>
        <authorList>
            <consortium name="US DOE Joint Genome Institute"/>
            <person name="Lucas S."/>
            <person name="Copeland A."/>
            <person name="Lapidus A."/>
            <person name="Glavina del Rio T."/>
            <person name="Dalin E."/>
            <person name="Tice H."/>
            <person name="Bruce D."/>
            <person name="Goodwin L."/>
            <person name="Pitluck S."/>
            <person name="Schmutz J."/>
            <person name="Larimer F."/>
            <person name="Land M."/>
            <person name="Hauser L."/>
            <person name="Kyrpides N."/>
            <person name="Anderson I."/>
            <person name="Liu Z."/>
            <person name="Li T."/>
            <person name="Zhao F."/>
            <person name="Overmann J."/>
            <person name="Bryant D.A."/>
            <person name="Richardson P."/>
        </authorList>
    </citation>
    <scope>NUCLEOTIDE SEQUENCE [LARGE SCALE GENOMIC DNA]</scope>
    <source>
        <strain evidence="1">DSM 271</strain>
    </source>
</reference>
<dbReference type="SUPFAM" id="SSF56176">
    <property type="entry name" value="FAD-binding/transporter-associated domain-like"/>
    <property type="match status" value="1"/>
</dbReference>
<accession>B4S7E7</accession>
<keyword evidence="2" id="KW-1185">Reference proteome</keyword>